<dbReference type="InterPro" id="IPR027417">
    <property type="entry name" value="P-loop_NTPase"/>
</dbReference>
<dbReference type="Gene3D" id="1.25.40.10">
    <property type="entry name" value="Tetratricopeptide repeat domain"/>
    <property type="match status" value="1"/>
</dbReference>
<dbReference type="InterPro" id="IPR031350">
    <property type="entry name" value="Goodbye_dom"/>
</dbReference>
<dbReference type="Pfam" id="PF24883">
    <property type="entry name" value="NPHP3_N"/>
    <property type="match status" value="1"/>
</dbReference>
<feature type="region of interest" description="Disordered" evidence="2">
    <location>
        <begin position="1"/>
        <end position="21"/>
    </location>
</feature>
<dbReference type="RefSeq" id="XP_030997591.1">
    <property type="nucleotide sequence ID" value="XM_031136287.1"/>
</dbReference>
<name>A0A507BH56_9PEZI</name>
<dbReference type="PANTHER" id="PTHR10039">
    <property type="entry name" value="AMELOGENIN"/>
    <property type="match status" value="1"/>
</dbReference>
<keyword evidence="1" id="KW-0677">Repeat</keyword>
<feature type="domain" description="Fungal STAND N-terminal Goodbye" evidence="3">
    <location>
        <begin position="24"/>
        <end position="146"/>
    </location>
</feature>
<dbReference type="Pfam" id="PF17109">
    <property type="entry name" value="Goodbye"/>
    <property type="match status" value="1"/>
</dbReference>
<dbReference type="GeneID" id="41967661"/>
<dbReference type="STRING" id="1093900.A0A507BH56"/>
<feature type="region of interest" description="Disordered" evidence="2">
    <location>
        <begin position="904"/>
        <end position="926"/>
    </location>
</feature>
<evidence type="ECO:0000313" key="6">
    <source>
        <dbReference type="Proteomes" id="UP000319257"/>
    </source>
</evidence>
<dbReference type="Proteomes" id="UP000319257">
    <property type="component" value="Unassembled WGS sequence"/>
</dbReference>
<dbReference type="InParanoid" id="A0A507BH56"/>
<organism evidence="5 6">
    <name type="scientific">Thyridium curvatum</name>
    <dbReference type="NCBI Taxonomy" id="1093900"/>
    <lineage>
        <taxon>Eukaryota</taxon>
        <taxon>Fungi</taxon>
        <taxon>Dikarya</taxon>
        <taxon>Ascomycota</taxon>
        <taxon>Pezizomycotina</taxon>
        <taxon>Sordariomycetes</taxon>
        <taxon>Sordariomycetidae</taxon>
        <taxon>Thyridiales</taxon>
        <taxon>Thyridiaceae</taxon>
        <taxon>Thyridium</taxon>
    </lineage>
</organism>
<protein>
    <submittedName>
        <fullName evidence="5">Uncharacterized protein</fullName>
    </submittedName>
</protein>
<evidence type="ECO:0000313" key="5">
    <source>
        <dbReference type="EMBL" id="TPX15880.1"/>
    </source>
</evidence>
<dbReference type="InterPro" id="IPR011990">
    <property type="entry name" value="TPR-like_helical_dom_sf"/>
</dbReference>
<reference evidence="5 6" key="1">
    <citation type="submission" date="2019-06" db="EMBL/GenBank/DDBJ databases">
        <title>Draft genome sequence of the filamentous fungus Phialemoniopsis curvata isolated from diesel fuel.</title>
        <authorList>
            <person name="Varaljay V.A."/>
            <person name="Lyon W.J."/>
            <person name="Crouch A.L."/>
            <person name="Drake C.E."/>
            <person name="Hollomon J.M."/>
            <person name="Nadeau L.J."/>
            <person name="Nunn H.S."/>
            <person name="Stevenson B.S."/>
            <person name="Bojanowski C.L."/>
            <person name="Crookes-Goodson W.J."/>
        </authorList>
    </citation>
    <scope>NUCLEOTIDE SEQUENCE [LARGE SCALE GENOMIC DNA]</scope>
    <source>
        <strain evidence="5 6">D216</strain>
    </source>
</reference>
<proteinExistence type="predicted"/>
<comment type="caution">
    <text evidence="5">The sequence shown here is derived from an EMBL/GenBank/DDBJ whole genome shotgun (WGS) entry which is preliminary data.</text>
</comment>
<dbReference type="PANTHER" id="PTHR10039:SF17">
    <property type="entry name" value="FUNGAL STAND N-TERMINAL GOODBYE DOMAIN-CONTAINING PROTEIN-RELATED"/>
    <property type="match status" value="1"/>
</dbReference>
<dbReference type="Gene3D" id="3.40.50.300">
    <property type="entry name" value="P-loop containing nucleotide triphosphate hydrolases"/>
    <property type="match status" value="1"/>
</dbReference>
<gene>
    <name evidence="5" type="ORF">E0L32_000214</name>
</gene>
<evidence type="ECO:0000259" key="4">
    <source>
        <dbReference type="Pfam" id="PF24883"/>
    </source>
</evidence>
<dbReference type="EMBL" id="SKBQ01000001">
    <property type="protein sequence ID" value="TPX15880.1"/>
    <property type="molecule type" value="Genomic_DNA"/>
</dbReference>
<dbReference type="SUPFAM" id="SSF48452">
    <property type="entry name" value="TPR-like"/>
    <property type="match status" value="1"/>
</dbReference>
<keyword evidence="6" id="KW-1185">Reference proteome</keyword>
<accession>A0A507BH56</accession>
<evidence type="ECO:0000259" key="3">
    <source>
        <dbReference type="Pfam" id="PF17109"/>
    </source>
</evidence>
<evidence type="ECO:0000256" key="1">
    <source>
        <dbReference type="ARBA" id="ARBA00022737"/>
    </source>
</evidence>
<feature type="domain" description="Nephrocystin 3-like N-terminal" evidence="4">
    <location>
        <begin position="307"/>
        <end position="482"/>
    </location>
</feature>
<sequence>MKEEQPVGSSDEKQDGEASMKEVWAEAAKAFETICGESLQKGEVKTFDDVQKRIESSGKATFESEPQDKWDTAKGLGLKSLKYLKMLVGAASQASQFIPIPAEAVSITGSALGFVFDIPQAIKGYNDAINEVFGEVAPALSQFQIYRSIDNVDPLLVRQIHTVLVSFVKVCAHVVKYRQGRKRDRFLQQVKSVFENDSGLSAEMAQFKKALQWQRDVEGTITLAVVVETRQDMMLLLERFSDLSRANEETQQTVQEMHKGVQALKDDSDRTKTLVKIRDGLGVPSTVRLDTNTTQTCINVLDRCLDGTGSWIWTHDAYTSWIGPKEKGNSHVLFVTGSPSSGKTSVSALITKRLQEQKGRTYSAHYFFPASIKNDDYEQNAVLTALKYMAFQIARVDATVQKALGKACDAGPLAIRRSTSSETLDALWGELKIGVPGSGATYYLVFDGLENVPKKQAESLLKFVFGPRLSGDPSRRVRILLSGTDEQYPTSSAGTMPLRIQMEDFNGLDMRTVIDEALSKRSMLQNAKTNSDQQKAKDKILEKLPRNVNGSYSMLQFGLDRVIRSLSSRTAVQELDRILDQSMSSHEAAINNLQRSLTAEEIAELNELLKWVVYGHDYLTLDQLEAVMWLYSGIVSLTPLEYIITNKYSAVLKLENGFVYFQDGALEYLQTKKESANRASDRATISMTITINNVEREQCRHFLWDLAHMAIRDNFNFNADSSNVLQGGGIHDTISVDEFDAHHTMVTRTFEYLNNEPTDQTKEIGKYLIAWLPYHLAQLRQLEDEDKGMLMPHDQFKIGQDLYKLFRDDRVIKNHRATFQETYWTVDEMNDMQKWLMDSAIVRKLDKKWRSNVQLAANPTRGYLKEIVKMVVTGLLRDRSWDVANAALWLKEFMAVDEGPVAEPEVSTAVENEDAASSAESFSGNNASSDCIDWERAATWCQAVLGLADSDLDSLWYERLAESSFTQGVDLHVTLSFYERAVAQKNPSWRCHRGYGFAYYRQGASYAKASAEVERALEQAQGQEANPKPEAKDIVELHLLLGNIYLDSREYTSAAEHFGIACSAEDAEQALEGQIGQLRAKMFAPDSKDAAKAIKATLGEDDGLERMARVLKHIARDLDHSEIVSKLFTMGKKDPEILEGIAQALRTATAKLEPVDEKNNNDARFEEEETRGVLLYDLGVAAYTYKASADGTEPISEAIRLWNECRDQLANVGGAASSWARRNATTALAKHYFVSMLDENHWDHLEALKRLAEEDGMYNEPQGFLGALYALRGDKEQARAALMQQFRTALNILSDDTPDNDSLGYQILLRTMLHYQDFKNVPIALSLFGQTDLISEQLTWEMRDIETNVRAKDKQEIFDITIKTIKLSEDIIRVTKAQVPDAARQVERIKAAIKYTESLAGADQTPIKEKVESAGIESHPENLVIIDTGGPDDLSTQHMAINLILSRLKMFERWHVPELRLGFLHGYQKCDGCTDTGERCDRTADCETGLYHCTYCSQKDFCADCLARLRDPTSDLIKVCDPRHRWLLLPPLAADVYVGPGASRVRVAKCVEAVNGDEQILQARFAEDGSGEEISVEAWKESLAAEWGLSIEEIRNDLSRQATPEENEGDGEA</sequence>
<evidence type="ECO:0000256" key="2">
    <source>
        <dbReference type="SAM" id="MobiDB-lite"/>
    </source>
</evidence>
<dbReference type="InterPro" id="IPR056884">
    <property type="entry name" value="NPHP3-like_N"/>
</dbReference>
<dbReference type="OrthoDB" id="2913095at2759"/>